<organism evidence="4">
    <name type="scientific">mine drainage metagenome</name>
    <dbReference type="NCBI Taxonomy" id="410659"/>
    <lineage>
        <taxon>unclassified sequences</taxon>
        <taxon>metagenomes</taxon>
        <taxon>ecological metagenomes</taxon>
    </lineage>
</organism>
<evidence type="ECO:0000259" key="3">
    <source>
        <dbReference type="Pfam" id="PF13304"/>
    </source>
</evidence>
<accession>T1CV47</accession>
<comment type="caution">
    <text evidence="4">The sequence shown here is derived from an EMBL/GenBank/DDBJ whole genome shotgun (WGS) entry which is preliminary data.</text>
</comment>
<reference evidence="4" key="2">
    <citation type="journal article" date="2014" name="ISME J.">
        <title>Microbial stratification in low pH oxic and suboxic macroscopic growths along an acid mine drainage.</title>
        <authorList>
            <person name="Mendez-Garcia C."/>
            <person name="Mesa V."/>
            <person name="Sprenger R.R."/>
            <person name="Richter M."/>
            <person name="Diez M.S."/>
            <person name="Solano J."/>
            <person name="Bargiela R."/>
            <person name="Golyshina O.V."/>
            <person name="Manteca A."/>
            <person name="Ramos J.L."/>
            <person name="Gallego J.R."/>
            <person name="Llorente I."/>
            <person name="Martins Dos Santos V.A."/>
            <person name="Jensen O.N."/>
            <person name="Pelaez A.I."/>
            <person name="Sanchez J."/>
            <person name="Ferrer M."/>
        </authorList>
    </citation>
    <scope>NUCLEOTIDE SEQUENCE</scope>
</reference>
<dbReference type="AlphaFoldDB" id="T1CV47"/>
<protein>
    <submittedName>
        <fullName evidence="4">ABC transporter ATP-binding protein</fullName>
    </submittedName>
</protein>
<dbReference type="Pfam" id="PF13304">
    <property type="entry name" value="AAA_21"/>
    <property type="match status" value="1"/>
</dbReference>
<dbReference type="GO" id="GO:0005524">
    <property type="term" value="F:ATP binding"/>
    <property type="evidence" value="ECO:0007669"/>
    <property type="project" value="UniProtKB-KW"/>
</dbReference>
<evidence type="ECO:0000256" key="1">
    <source>
        <dbReference type="ARBA" id="ARBA00005417"/>
    </source>
</evidence>
<keyword evidence="4" id="KW-0067">ATP-binding</keyword>
<dbReference type="GO" id="GO:0016887">
    <property type="term" value="F:ATP hydrolysis activity"/>
    <property type="evidence" value="ECO:0007669"/>
    <property type="project" value="InterPro"/>
</dbReference>
<proteinExistence type="inferred from homology"/>
<dbReference type="PANTHER" id="PTHR43335:SF4">
    <property type="entry name" value="ABC TRANSPORTER, ATP-BINDING PROTEIN"/>
    <property type="match status" value="1"/>
</dbReference>
<dbReference type="InterPro" id="IPR027417">
    <property type="entry name" value="P-loop_NTPase"/>
</dbReference>
<dbReference type="SUPFAM" id="SSF52540">
    <property type="entry name" value="P-loop containing nucleoside triphosphate hydrolases"/>
    <property type="match status" value="1"/>
</dbReference>
<evidence type="ECO:0000313" key="4">
    <source>
        <dbReference type="EMBL" id="EQD73755.1"/>
    </source>
</evidence>
<dbReference type="InterPro" id="IPR003959">
    <property type="entry name" value="ATPase_AAA_core"/>
</dbReference>
<evidence type="ECO:0000256" key="2">
    <source>
        <dbReference type="ARBA" id="ARBA00022448"/>
    </source>
</evidence>
<keyword evidence="4" id="KW-0547">Nucleotide-binding</keyword>
<dbReference type="EMBL" id="AUZY01001846">
    <property type="protein sequence ID" value="EQD73755.1"/>
    <property type="molecule type" value="Genomic_DNA"/>
</dbReference>
<name>T1CV47_9ZZZZ</name>
<feature type="domain" description="ATPase AAA-type core" evidence="3">
    <location>
        <begin position="22"/>
        <end position="86"/>
    </location>
</feature>
<keyword evidence="2" id="KW-0813">Transport</keyword>
<sequence>AMTKGLRLLREVDLDPRGLGRLRSFSQGMKKRFALAAAQIGNPRYLLLDEIVNGLDPEGVHMVRRMVRDLRQRGIGVLLSSHILSEIERVADRMAVLHHAGF</sequence>
<feature type="non-terminal residue" evidence="4">
    <location>
        <position position="1"/>
    </location>
</feature>
<dbReference type="Gene3D" id="3.40.50.300">
    <property type="entry name" value="P-loop containing nucleotide triphosphate hydrolases"/>
    <property type="match status" value="1"/>
</dbReference>
<comment type="similarity">
    <text evidence="1">Belongs to the ABC transporter superfamily.</text>
</comment>
<dbReference type="PANTHER" id="PTHR43335">
    <property type="entry name" value="ABC TRANSPORTER, ATP-BINDING PROTEIN"/>
    <property type="match status" value="1"/>
</dbReference>
<reference evidence="4" key="1">
    <citation type="submission" date="2013-08" db="EMBL/GenBank/DDBJ databases">
        <authorList>
            <person name="Mendez C."/>
            <person name="Richter M."/>
            <person name="Ferrer M."/>
            <person name="Sanchez J."/>
        </authorList>
    </citation>
    <scope>NUCLEOTIDE SEQUENCE</scope>
</reference>
<gene>
    <name evidence="4" type="ORF">B1B_03053</name>
</gene>